<dbReference type="EMBL" id="UFQS01000417">
    <property type="protein sequence ID" value="SSX03765.1"/>
    <property type="molecule type" value="Genomic_DNA"/>
</dbReference>
<feature type="domain" description="Peptidase M1 membrane alanine aminopeptidase" evidence="22">
    <location>
        <begin position="251"/>
        <end position="471"/>
    </location>
</feature>
<dbReference type="GO" id="GO:0043171">
    <property type="term" value="P:peptide catabolic process"/>
    <property type="evidence" value="ECO:0007669"/>
    <property type="project" value="TreeGrafter"/>
</dbReference>
<feature type="domain" description="Aminopeptidase N-like N-terminal" evidence="24">
    <location>
        <begin position="55"/>
        <end position="188"/>
    </location>
</feature>
<name>A0A336KKE2_CULSO</name>
<evidence type="ECO:0000256" key="18">
    <source>
        <dbReference type="ARBA" id="ARBA00023288"/>
    </source>
</evidence>
<evidence type="ECO:0000256" key="10">
    <source>
        <dbReference type="ARBA" id="ARBA00022723"/>
    </source>
</evidence>
<dbReference type="GO" id="GO:0098552">
    <property type="term" value="C:side of membrane"/>
    <property type="evidence" value="ECO:0007669"/>
    <property type="project" value="UniProtKB-KW"/>
</dbReference>
<feature type="domain" description="ERAP1-like C-terminal" evidence="23">
    <location>
        <begin position="558"/>
        <end position="890"/>
    </location>
</feature>
<evidence type="ECO:0000313" key="26">
    <source>
        <dbReference type="EMBL" id="SSX24130.1"/>
    </source>
</evidence>
<dbReference type="InterPro" id="IPR024571">
    <property type="entry name" value="ERAP1-like_C_dom"/>
</dbReference>
<keyword evidence="8" id="KW-0336">GPI-anchor</keyword>
<reference evidence="26" key="2">
    <citation type="submission" date="2018-07" db="EMBL/GenBank/DDBJ databases">
        <authorList>
            <person name="Quirk P.G."/>
            <person name="Krulwich T.A."/>
        </authorList>
    </citation>
    <scope>NUCLEOTIDE SEQUENCE</scope>
</reference>
<evidence type="ECO:0000256" key="19">
    <source>
        <dbReference type="PIRSR" id="PIRSR634016-1"/>
    </source>
</evidence>
<keyword evidence="16" id="KW-1015">Disulfide bond</keyword>
<evidence type="ECO:0000256" key="12">
    <source>
        <dbReference type="ARBA" id="ARBA00022801"/>
    </source>
</evidence>
<comment type="similarity">
    <text evidence="3">Belongs to the peptidase M1 family.</text>
</comment>
<dbReference type="Gene3D" id="1.25.50.20">
    <property type="match status" value="2"/>
</dbReference>
<dbReference type="SUPFAM" id="SSF63737">
    <property type="entry name" value="Leukotriene A4 hydrolase N-terminal domain"/>
    <property type="match status" value="1"/>
</dbReference>
<accession>A0A336KKE2</accession>
<dbReference type="CDD" id="cd09601">
    <property type="entry name" value="M1_APN-Q_like"/>
    <property type="match status" value="1"/>
</dbReference>
<dbReference type="InterPro" id="IPR014782">
    <property type="entry name" value="Peptidase_M1_dom"/>
</dbReference>
<dbReference type="PANTHER" id="PTHR11533">
    <property type="entry name" value="PROTEASE M1 ZINC METALLOPROTEASE"/>
    <property type="match status" value="1"/>
</dbReference>
<dbReference type="GO" id="GO:0006508">
    <property type="term" value="P:proteolysis"/>
    <property type="evidence" value="ECO:0007669"/>
    <property type="project" value="UniProtKB-KW"/>
</dbReference>
<feature type="binding site" evidence="20">
    <location>
        <position position="318"/>
    </location>
    <ligand>
        <name>Zn(2+)</name>
        <dbReference type="ChEBI" id="CHEBI:29105"/>
        <note>catalytic</note>
    </ligand>
</feature>
<organism evidence="25">
    <name type="scientific">Culicoides sonorensis</name>
    <name type="common">Biting midge</name>
    <dbReference type="NCBI Taxonomy" id="179676"/>
    <lineage>
        <taxon>Eukaryota</taxon>
        <taxon>Metazoa</taxon>
        <taxon>Ecdysozoa</taxon>
        <taxon>Arthropoda</taxon>
        <taxon>Hexapoda</taxon>
        <taxon>Insecta</taxon>
        <taxon>Pterygota</taxon>
        <taxon>Neoptera</taxon>
        <taxon>Endopterygota</taxon>
        <taxon>Diptera</taxon>
        <taxon>Nematocera</taxon>
        <taxon>Chironomoidea</taxon>
        <taxon>Ceratopogonidae</taxon>
        <taxon>Ceratopogoninae</taxon>
        <taxon>Culicoides</taxon>
        <taxon>Monoculicoides</taxon>
    </lineage>
</organism>
<evidence type="ECO:0000256" key="13">
    <source>
        <dbReference type="ARBA" id="ARBA00022833"/>
    </source>
</evidence>
<evidence type="ECO:0000256" key="2">
    <source>
        <dbReference type="ARBA" id="ARBA00004609"/>
    </source>
</evidence>
<comment type="subcellular location">
    <subcellularLocation>
        <location evidence="2">Cell membrane</location>
        <topology evidence="2">Lipid-anchor</topology>
        <topology evidence="2">GPI-anchor</topology>
    </subcellularLocation>
</comment>
<evidence type="ECO:0000256" key="20">
    <source>
        <dbReference type="PIRSR" id="PIRSR634016-3"/>
    </source>
</evidence>
<feature type="binding site" evidence="20">
    <location>
        <position position="322"/>
    </location>
    <ligand>
        <name>Zn(2+)</name>
        <dbReference type="ChEBI" id="CHEBI:29105"/>
        <note>catalytic</note>
    </ligand>
</feature>
<dbReference type="PRINTS" id="PR00756">
    <property type="entry name" value="ALADIPTASE"/>
</dbReference>
<evidence type="ECO:0000259" key="22">
    <source>
        <dbReference type="Pfam" id="PF01433"/>
    </source>
</evidence>
<dbReference type="AlphaFoldDB" id="A0A336KKE2"/>
<evidence type="ECO:0000256" key="3">
    <source>
        <dbReference type="ARBA" id="ARBA00010136"/>
    </source>
</evidence>
<dbReference type="FunFam" id="1.25.50.20:FF:000001">
    <property type="entry name" value="Aminopeptidase"/>
    <property type="match status" value="1"/>
</dbReference>
<evidence type="ECO:0000256" key="1">
    <source>
        <dbReference type="ARBA" id="ARBA00000098"/>
    </source>
</evidence>
<evidence type="ECO:0000259" key="23">
    <source>
        <dbReference type="Pfam" id="PF11838"/>
    </source>
</evidence>
<evidence type="ECO:0000256" key="4">
    <source>
        <dbReference type="ARBA" id="ARBA00012564"/>
    </source>
</evidence>
<gene>
    <name evidence="25" type="primary">CSON010326</name>
</gene>
<evidence type="ECO:0000256" key="9">
    <source>
        <dbReference type="ARBA" id="ARBA00022670"/>
    </source>
</evidence>
<dbReference type="GO" id="GO:0016285">
    <property type="term" value="F:alanyl aminopeptidase activity"/>
    <property type="evidence" value="ECO:0007669"/>
    <property type="project" value="UniProtKB-EC"/>
</dbReference>
<evidence type="ECO:0000313" key="25">
    <source>
        <dbReference type="EMBL" id="SSX03765.1"/>
    </source>
</evidence>
<keyword evidence="17" id="KW-0325">Glycoprotein</keyword>
<keyword evidence="6" id="KW-0031">Aminopeptidase</keyword>
<dbReference type="Pfam" id="PF17900">
    <property type="entry name" value="Peptidase_M1_N"/>
    <property type="match status" value="1"/>
</dbReference>
<proteinExistence type="inferred from homology"/>
<evidence type="ECO:0000256" key="11">
    <source>
        <dbReference type="ARBA" id="ARBA00022729"/>
    </source>
</evidence>
<evidence type="ECO:0000256" key="16">
    <source>
        <dbReference type="ARBA" id="ARBA00023157"/>
    </source>
</evidence>
<dbReference type="SUPFAM" id="SSF55486">
    <property type="entry name" value="Metalloproteases ('zincins'), catalytic domain"/>
    <property type="match status" value="1"/>
</dbReference>
<dbReference type="InterPro" id="IPR034016">
    <property type="entry name" value="M1_APN-typ"/>
</dbReference>
<feature type="binding site" evidence="20">
    <location>
        <position position="341"/>
    </location>
    <ligand>
        <name>Zn(2+)</name>
        <dbReference type="ChEBI" id="CHEBI:29105"/>
        <note>catalytic</note>
    </ligand>
</feature>
<dbReference type="VEuPathDB" id="VectorBase:CSON010326"/>
<dbReference type="InterPro" id="IPR050344">
    <property type="entry name" value="Peptidase_M1_aminopeptidases"/>
</dbReference>
<keyword evidence="9" id="KW-0645">Protease</keyword>
<reference evidence="25" key="1">
    <citation type="submission" date="2018-04" db="EMBL/GenBank/DDBJ databases">
        <authorList>
            <person name="Go L.Y."/>
            <person name="Mitchell J.A."/>
        </authorList>
    </citation>
    <scope>NUCLEOTIDE SEQUENCE</scope>
    <source>
        <tissue evidence="25">Whole organism</tissue>
    </source>
</reference>
<dbReference type="GO" id="GO:0005886">
    <property type="term" value="C:plasma membrane"/>
    <property type="evidence" value="ECO:0007669"/>
    <property type="project" value="UniProtKB-SubCell"/>
</dbReference>
<dbReference type="GO" id="GO:0070006">
    <property type="term" value="F:metalloaminopeptidase activity"/>
    <property type="evidence" value="ECO:0007669"/>
    <property type="project" value="TreeGrafter"/>
</dbReference>
<dbReference type="GO" id="GO:0042277">
    <property type="term" value="F:peptide binding"/>
    <property type="evidence" value="ECO:0007669"/>
    <property type="project" value="TreeGrafter"/>
</dbReference>
<protein>
    <recommendedName>
        <fullName evidence="5">Aminopeptidase N</fullName>
        <ecNumber evidence="4">3.4.11.2</ecNumber>
    </recommendedName>
</protein>
<keyword evidence="12" id="KW-0378">Hydrolase</keyword>
<feature type="site" description="Transition state stabilizer" evidence="21">
    <location>
        <position position="404"/>
    </location>
</feature>
<keyword evidence="14" id="KW-0482">Metalloprotease</keyword>
<evidence type="ECO:0000256" key="21">
    <source>
        <dbReference type="PIRSR" id="PIRSR634016-4"/>
    </source>
</evidence>
<dbReference type="EC" id="3.4.11.2" evidence="4"/>
<evidence type="ECO:0000256" key="14">
    <source>
        <dbReference type="ARBA" id="ARBA00023049"/>
    </source>
</evidence>
<dbReference type="InterPro" id="IPR027268">
    <property type="entry name" value="Peptidase_M4/M1_CTD_sf"/>
</dbReference>
<keyword evidence="13 20" id="KW-0862">Zinc</keyword>
<comment type="cofactor">
    <cofactor evidence="20">
        <name>Zn(2+)</name>
        <dbReference type="ChEBI" id="CHEBI:29105"/>
    </cofactor>
    <text evidence="20">Binds 1 zinc ion per subunit.</text>
</comment>
<sequence length="1174" mass="136581">MYTGWPSTVCQPNLLTMILHHKKTTIHQPLFVCLLIFILSSLTTANAYRLPKTFHPENYRLKVITRLNEDGQGHRFTGKVWIVAICDENTNNITLHAKNLTINEEKVKVKLIHDKIEIKEIKYDDENDFLIIMTNETFRKGNKYMIYIPFEAPLSSGLSGYYMSSYFDQKKKEKVYLSVTQFEPTAARDGEKDFVLDTFETSVPMSTYLVAYTVNDFEFREAPVKTKDDVKFRIWARRDAIDQVEYAKVVGPKVLKYYEEYFDIKFPLPKMDMIAIPDFSAGAMENWGLITYRETALLYAPNVSSSSNQHRVASVIAHELAHQWFGNYVTMKWWTDLWLNEGFATYVASLGVEFLHPEWNSLTEESVDNTLNIFRFDALKSSHAVSIPIGHPSQITQIFDAISYSKGSCIIRMMHLFMGEETFKNGVSNYLKSHKYRNAEQDDLWHALTEEAHRTGALPKTISVKQIMDSWTLKVGYPVITVTRDYTNNSVEIVQERYLLDVIRSRDETLKCWYVPLSFTSQKERNFSLTNARDWLECDCENQDKPKMIYNMPDENDWILFNVQMSGLYKVKYDEKNWDLLIAALNGPNFKQIDTINRAQLINDALDFAWTGEQNYEVALSVVNYLRQEEEYLPWKSALDGLSVVNRILHKTPLYDVFRVSLLYMQGILEPIYTKVGGLKSDRKSTDRLDVVKRKVMIAAWSCKFDVSDCVDKAVSYFKAWMEESDPDTMNPVPVDLRRVVYCNAIKHGREREWNFLWQRYVKSNVASEKVLIIGSLACSRQIWILSRYLDWSLNATSGVRKQDGYHVFGSVARSEAGFELAKNFLYDKIDMIYEYLYPEESRLARYVKPLAEHMTTLKELTDLRNLVTMKPKVFEKASQGVKQALETVELNNQWKHNNYMDMSRHLSSAIYRSMHSYMQGILEPIYTKVGGLKSDRKSTDRLDTVKRKVMIAAWSCKFDVSDCVDKAVSYFKAWMEESDPDTMNPVPVDLRRVVYCNAIKHGREREWNFLWQRYVKSNVASEKVLIIGSLACSRQIWILSRYLDWSLNATSGVRKQDGYHVFGSVARSEAGFELAKNFLYDKIDMIYEYLYPEESRLARYVKPLAEHMTTLKELTDLRNLVTMKPKVFEKASQGVKQALETVELNNQWKHNNYMDMSRHLSSAIYRSMHVEVA</sequence>
<feature type="active site" description="Proton acceptor" evidence="19">
    <location>
        <position position="319"/>
    </location>
</feature>
<evidence type="ECO:0000256" key="5">
    <source>
        <dbReference type="ARBA" id="ARBA00015611"/>
    </source>
</evidence>
<keyword evidence="18" id="KW-0449">Lipoprotein</keyword>
<dbReference type="EMBL" id="UFQT01000417">
    <property type="protein sequence ID" value="SSX24130.1"/>
    <property type="molecule type" value="Genomic_DNA"/>
</dbReference>
<dbReference type="FunFam" id="1.10.390.10:FF:000001">
    <property type="entry name" value="Aminopeptidase"/>
    <property type="match status" value="1"/>
</dbReference>
<dbReference type="PANTHER" id="PTHR11533:SF253">
    <property type="entry name" value="AMINOPEPTIDASE-RELATED"/>
    <property type="match status" value="1"/>
</dbReference>
<feature type="domain" description="ERAP1-like C-terminal" evidence="23">
    <location>
        <begin position="904"/>
        <end position="1144"/>
    </location>
</feature>
<keyword evidence="10 20" id="KW-0479">Metal-binding</keyword>
<dbReference type="Pfam" id="PF11838">
    <property type="entry name" value="ERAP1_C"/>
    <property type="match status" value="2"/>
</dbReference>
<comment type="catalytic activity">
    <reaction evidence="1">
        <text>Release of an N-terminal amino acid, Xaa-|-Yaa- from a peptide, amide or arylamide. Xaa is preferably Ala, but may be most amino acids including Pro (slow action). When a terminal hydrophobic residue is followed by a prolyl residue, the two may be released as an intact Xaa-Pro dipeptide.</text>
        <dbReference type="EC" id="3.4.11.2"/>
    </reaction>
</comment>
<dbReference type="GO" id="GO:0005615">
    <property type="term" value="C:extracellular space"/>
    <property type="evidence" value="ECO:0007669"/>
    <property type="project" value="TreeGrafter"/>
</dbReference>
<dbReference type="InterPro" id="IPR042097">
    <property type="entry name" value="Aminopeptidase_N-like_N_sf"/>
</dbReference>
<dbReference type="Gene3D" id="1.10.390.10">
    <property type="entry name" value="Neutral Protease Domain 2"/>
    <property type="match status" value="1"/>
</dbReference>
<evidence type="ECO:0000256" key="15">
    <source>
        <dbReference type="ARBA" id="ARBA00023136"/>
    </source>
</evidence>
<evidence type="ECO:0000256" key="7">
    <source>
        <dbReference type="ARBA" id="ARBA00022475"/>
    </source>
</evidence>
<keyword evidence="11" id="KW-0732">Signal</keyword>
<dbReference type="Gene3D" id="2.60.40.1730">
    <property type="entry name" value="tricorn interacting facor f3 domain"/>
    <property type="match status" value="1"/>
</dbReference>
<dbReference type="GO" id="GO:0005737">
    <property type="term" value="C:cytoplasm"/>
    <property type="evidence" value="ECO:0007669"/>
    <property type="project" value="TreeGrafter"/>
</dbReference>
<dbReference type="FunFam" id="2.60.40.1910:FF:000008">
    <property type="entry name" value="Aminopeptidase"/>
    <property type="match status" value="1"/>
</dbReference>
<evidence type="ECO:0000256" key="17">
    <source>
        <dbReference type="ARBA" id="ARBA00023180"/>
    </source>
</evidence>
<evidence type="ECO:0000259" key="24">
    <source>
        <dbReference type="Pfam" id="PF17900"/>
    </source>
</evidence>
<dbReference type="Gene3D" id="2.60.40.1910">
    <property type="match status" value="1"/>
</dbReference>
<evidence type="ECO:0000256" key="6">
    <source>
        <dbReference type="ARBA" id="ARBA00022438"/>
    </source>
</evidence>
<keyword evidence="7" id="KW-1003">Cell membrane</keyword>
<keyword evidence="15" id="KW-0472">Membrane</keyword>
<dbReference type="Pfam" id="PF01433">
    <property type="entry name" value="Peptidase_M1"/>
    <property type="match status" value="1"/>
</dbReference>
<dbReference type="InterPro" id="IPR001930">
    <property type="entry name" value="Peptidase_M1"/>
</dbReference>
<dbReference type="GO" id="GO:0008270">
    <property type="term" value="F:zinc ion binding"/>
    <property type="evidence" value="ECO:0007669"/>
    <property type="project" value="InterPro"/>
</dbReference>
<evidence type="ECO:0000256" key="8">
    <source>
        <dbReference type="ARBA" id="ARBA00022622"/>
    </source>
</evidence>
<dbReference type="InterPro" id="IPR045357">
    <property type="entry name" value="Aminopeptidase_N-like_N"/>
</dbReference>